<reference evidence="1 2" key="1">
    <citation type="journal article" date="2013" name="Genome Announc.">
        <title>Draft genome sequence of the moderately halophilic gammaproteobacterium Halomonas anticariensis FP35.</title>
        <authorList>
            <person name="Tahrioui A."/>
            <person name="Quesada E."/>
            <person name="Llamas I."/>
        </authorList>
    </citation>
    <scope>NUCLEOTIDE SEQUENCE [LARGE SCALE GENOMIC DNA]</scope>
    <source>
        <strain evidence="2">DSM 16096 / CECT 5854 / LMG 22089 / FP35</strain>
    </source>
</reference>
<dbReference type="InterPro" id="IPR029069">
    <property type="entry name" value="HotDog_dom_sf"/>
</dbReference>
<evidence type="ECO:0000313" key="2">
    <source>
        <dbReference type="Proteomes" id="UP000014463"/>
    </source>
</evidence>
<dbReference type="InterPro" id="IPR050563">
    <property type="entry name" value="4-hydroxybenzoyl-CoA_TE"/>
</dbReference>
<dbReference type="PATRIC" id="fig|1121939.11.peg.4417"/>
<comment type="caution">
    <text evidence="1">The sequence shown here is derived from an EMBL/GenBank/DDBJ whole genome shotgun (WGS) entry which is preliminary data.</text>
</comment>
<dbReference type="PANTHER" id="PTHR31793:SF2">
    <property type="entry name" value="BLR1345 PROTEIN"/>
    <property type="match status" value="1"/>
</dbReference>
<dbReference type="PANTHER" id="PTHR31793">
    <property type="entry name" value="4-HYDROXYBENZOYL-COA THIOESTERASE FAMILY MEMBER"/>
    <property type="match status" value="1"/>
</dbReference>
<dbReference type="Pfam" id="PF13279">
    <property type="entry name" value="4HBT_2"/>
    <property type="match status" value="1"/>
</dbReference>
<dbReference type="SUPFAM" id="SSF54637">
    <property type="entry name" value="Thioesterase/thiol ester dehydrase-isomerase"/>
    <property type="match status" value="1"/>
</dbReference>
<proteinExistence type="predicted"/>
<name>S2KIF8_LITA3</name>
<dbReference type="EMBL" id="ASTJ01000043">
    <property type="protein sequence ID" value="EPC00143.1"/>
    <property type="molecule type" value="Genomic_DNA"/>
</dbReference>
<evidence type="ECO:0008006" key="3">
    <source>
        <dbReference type="Google" id="ProtNLM"/>
    </source>
</evidence>
<sequence length="169" mass="19406">MRQYWLQAEALEGCRPMTLLETRVVPEWVDYNGHMNDAEYARVFSLAVEELMDRIGLDTEGRARHAYTIYTLETHLCYRRETHEGEPLTVDMMLLDQDAKRLHVFFTMHDGEGRELATSEQMLMGMSTESNRPSAFPESVAGHIANLPRPNGDWPVLAGRRIGIRRNGL</sequence>
<evidence type="ECO:0000313" key="1">
    <source>
        <dbReference type="EMBL" id="EPC00143.1"/>
    </source>
</evidence>
<protein>
    <recommendedName>
        <fullName evidence="3">Thioesterase</fullName>
    </recommendedName>
</protein>
<dbReference type="GO" id="GO:0047617">
    <property type="term" value="F:fatty acyl-CoA hydrolase activity"/>
    <property type="evidence" value="ECO:0007669"/>
    <property type="project" value="TreeGrafter"/>
</dbReference>
<gene>
    <name evidence="1" type="ORF">L861_14535</name>
</gene>
<dbReference type="CDD" id="cd00586">
    <property type="entry name" value="4HBT"/>
    <property type="match status" value="1"/>
</dbReference>
<organism evidence="1 2">
    <name type="scientific">Litchfieldella anticariensis (strain DSM 16096 / CECT 5854 / CIP 108499 / LMG 22089 / FP35)</name>
    <name type="common">Halomonas anticariensis</name>
    <dbReference type="NCBI Taxonomy" id="1121939"/>
    <lineage>
        <taxon>Bacteria</taxon>
        <taxon>Pseudomonadati</taxon>
        <taxon>Pseudomonadota</taxon>
        <taxon>Gammaproteobacteria</taxon>
        <taxon>Oceanospirillales</taxon>
        <taxon>Halomonadaceae</taxon>
        <taxon>Litchfieldella</taxon>
    </lineage>
</organism>
<keyword evidence="2" id="KW-1185">Reference proteome</keyword>
<dbReference type="eggNOG" id="COG0824">
    <property type="taxonomic scope" value="Bacteria"/>
</dbReference>
<dbReference type="STRING" id="1121939.L861_14535"/>
<dbReference type="Proteomes" id="UP000014463">
    <property type="component" value="Unassembled WGS sequence"/>
</dbReference>
<dbReference type="Gene3D" id="3.10.129.10">
    <property type="entry name" value="Hotdog Thioesterase"/>
    <property type="match status" value="1"/>
</dbReference>
<dbReference type="AlphaFoldDB" id="S2KIF8"/>
<accession>S2KIF8</accession>